<gene>
    <name evidence="2" type="ORF">GA0070617_2641</name>
</gene>
<reference evidence="3" key="1">
    <citation type="submission" date="2016-06" db="EMBL/GenBank/DDBJ databases">
        <authorList>
            <person name="Varghese N."/>
            <person name="Submissions Spin"/>
        </authorList>
    </citation>
    <scope>NUCLEOTIDE SEQUENCE [LARGE SCALE GENOMIC DNA]</scope>
    <source>
        <strain evidence="3">DSM 45577</strain>
    </source>
</reference>
<proteinExistence type="predicted"/>
<evidence type="ECO:0000313" key="3">
    <source>
        <dbReference type="Proteomes" id="UP000198937"/>
    </source>
</evidence>
<evidence type="ECO:0000313" key="2">
    <source>
        <dbReference type="EMBL" id="SCL54357.1"/>
    </source>
</evidence>
<dbReference type="Proteomes" id="UP000198937">
    <property type="component" value="Unassembled WGS sequence"/>
</dbReference>
<dbReference type="EMBL" id="FMIA01000002">
    <property type="protein sequence ID" value="SCL54357.1"/>
    <property type="molecule type" value="Genomic_DNA"/>
</dbReference>
<accession>A0A1C6UJY7</accession>
<protein>
    <submittedName>
        <fullName evidence="2">Uncharacterized protein</fullName>
    </submittedName>
</protein>
<dbReference type="AlphaFoldDB" id="A0A1C6UJY7"/>
<name>A0A1C6UJY7_9ACTN</name>
<keyword evidence="3" id="KW-1185">Reference proteome</keyword>
<organism evidence="2 3">
    <name type="scientific">Micromonospora yangpuensis</name>
    <dbReference type="NCBI Taxonomy" id="683228"/>
    <lineage>
        <taxon>Bacteria</taxon>
        <taxon>Bacillati</taxon>
        <taxon>Actinomycetota</taxon>
        <taxon>Actinomycetes</taxon>
        <taxon>Micromonosporales</taxon>
        <taxon>Micromonosporaceae</taxon>
        <taxon>Micromonospora</taxon>
    </lineage>
</organism>
<feature type="region of interest" description="Disordered" evidence="1">
    <location>
        <begin position="1"/>
        <end position="26"/>
    </location>
</feature>
<sequence>MIPRDDHHRGPRFHHQPGLRLVPQTDSVRRWHRPVVEVTGDKHRIDPFTAGDVHQVIDERLMGIVQAEAVQLTTQMPVRGVKETHER</sequence>
<evidence type="ECO:0000256" key="1">
    <source>
        <dbReference type="SAM" id="MobiDB-lite"/>
    </source>
</evidence>